<dbReference type="PATRIC" id="fig|1227275.3.peg.57"/>
<dbReference type="CDD" id="cd16386">
    <property type="entry name" value="TcpC_N"/>
    <property type="match status" value="1"/>
</dbReference>
<dbReference type="InterPro" id="IPR035628">
    <property type="entry name" value="TcpC_C"/>
</dbReference>
<dbReference type="EMBL" id="AWVA01000005">
    <property type="protein sequence ID" value="ERJ79063.1"/>
    <property type="molecule type" value="Genomic_DNA"/>
</dbReference>
<dbReference type="AlphaFoldDB" id="U2KW66"/>
<reference evidence="2 3" key="1">
    <citation type="submission" date="2013-06" db="EMBL/GenBank/DDBJ databases">
        <authorList>
            <person name="Weinstock G."/>
            <person name="Sodergren E."/>
            <person name="Lobos E.A."/>
            <person name="Fulton L."/>
            <person name="Fulton R."/>
            <person name="Courtney L."/>
            <person name="Fronick C."/>
            <person name="O'Laughlin M."/>
            <person name="Godfrey J."/>
            <person name="Wilson R.M."/>
            <person name="Miner T."/>
            <person name="Farmer C."/>
            <person name="Delehaunty K."/>
            <person name="Cordes M."/>
            <person name="Minx P."/>
            <person name="Tomlinson C."/>
            <person name="Chen J."/>
            <person name="Wollam A."/>
            <person name="Pepin K.H."/>
            <person name="Bhonagiri V."/>
            <person name="Zhang X."/>
            <person name="Warren W."/>
            <person name="Mitreva M."/>
            <person name="Mardis E.R."/>
            <person name="Wilson R.K."/>
        </authorList>
    </citation>
    <scope>NUCLEOTIDE SEQUENCE [LARGE SCALE GENOMIC DNA]</scope>
    <source>
        <strain evidence="2 3">W1703</strain>
    </source>
</reference>
<dbReference type="InterPro" id="IPR024735">
    <property type="entry name" value="TcpC"/>
</dbReference>
<keyword evidence="1" id="KW-0472">Membrane</keyword>
<dbReference type="Gene3D" id="3.10.450.540">
    <property type="match status" value="1"/>
</dbReference>
<protein>
    <recommendedName>
        <fullName evidence="4">Conjugal transfer protein</fullName>
    </recommendedName>
</protein>
<dbReference type="Pfam" id="PF12642">
    <property type="entry name" value="TpcC"/>
    <property type="match status" value="1"/>
</dbReference>
<feature type="transmembrane region" description="Helical" evidence="1">
    <location>
        <begin position="42"/>
        <end position="63"/>
    </location>
</feature>
<name>U2KW66_9STRE</name>
<sequence>MKKIELGKMKEYYSLCRSYLQRFSKRPKKKGKPRLKIADKKTVNKIVVSGLGFVLIVGLVGGFRSITVGRKVVSLEKHLVTLSTSKSGTSSNVQINDSLKNYLSDFIWNYFYVPENPDDQSEQAKKLNDYYGSQPDIQSQGQTRNQSWLDWSRLVKVKGNVATYEVHYKQKVKDGDKTSEKDIATGFNIPFAKTKHGYYISGLPWFSSIENYQDKQVKDTAQVSLDKSDGVSDKSRKKLDRFLKVFFTNYTTDQDNLDLIASHLTMVDNTTFKSLDYSYYKTSGNKVIAYAQATFEVAGSTHSENFTFTLSKKNKSYYVEDLKHTIPANYGQ</sequence>
<proteinExistence type="predicted"/>
<organism evidence="2 3">
    <name type="scientific">Streptococcus sobrinus W1703</name>
    <dbReference type="NCBI Taxonomy" id="1227275"/>
    <lineage>
        <taxon>Bacteria</taxon>
        <taxon>Bacillati</taxon>
        <taxon>Bacillota</taxon>
        <taxon>Bacilli</taxon>
        <taxon>Lactobacillales</taxon>
        <taxon>Streptococcaceae</taxon>
        <taxon>Streptococcus</taxon>
    </lineage>
</organism>
<gene>
    <name evidence="2" type="ORF">HMPREF1557_00063</name>
</gene>
<evidence type="ECO:0000256" key="1">
    <source>
        <dbReference type="SAM" id="Phobius"/>
    </source>
</evidence>
<evidence type="ECO:0000313" key="2">
    <source>
        <dbReference type="EMBL" id="ERJ79063.1"/>
    </source>
</evidence>
<dbReference type="Proteomes" id="UP000016617">
    <property type="component" value="Unassembled WGS sequence"/>
</dbReference>
<dbReference type="HOGENOM" id="CLU_072589_0_0_9"/>
<keyword evidence="1" id="KW-0812">Transmembrane</keyword>
<comment type="caution">
    <text evidence="2">The sequence shown here is derived from an EMBL/GenBank/DDBJ whole genome shotgun (WGS) entry which is preliminary data.</text>
</comment>
<evidence type="ECO:0008006" key="4">
    <source>
        <dbReference type="Google" id="ProtNLM"/>
    </source>
</evidence>
<dbReference type="CDD" id="cd16428">
    <property type="entry name" value="TcpC_C"/>
    <property type="match status" value="1"/>
</dbReference>
<accession>U2KW66</accession>
<keyword evidence="1" id="KW-1133">Transmembrane helix</keyword>
<evidence type="ECO:0000313" key="3">
    <source>
        <dbReference type="Proteomes" id="UP000016617"/>
    </source>
</evidence>